<name>A0A6P2SV48_9BURK</name>
<dbReference type="RefSeq" id="WP_175026244.1">
    <property type="nucleotide sequence ID" value="NZ_CABVQC010000088.1"/>
</dbReference>
<sequence length="148" mass="15877">MARTHAFVGGEIGINGHHYKGGQFLPSTLAEPGRWRVGGKWVAIGRKLIAPGEFAVQPTPFSVALFQLAGVGYATILDDHGRLILNPGANGDGVRDYDGNLITRDTELRPGIKGIRGKEVTTIGAVMDAWNEGLRWFNVVPDAEAKTA</sequence>
<reference evidence="1 2" key="1">
    <citation type="submission" date="2019-09" db="EMBL/GenBank/DDBJ databases">
        <authorList>
            <person name="Depoorter E."/>
        </authorList>
    </citation>
    <scope>NUCLEOTIDE SEQUENCE [LARGE SCALE GENOMIC DNA]</scope>
    <source>
        <strain evidence="1">LMG 13014</strain>
    </source>
</reference>
<accession>A0A6P2SV48</accession>
<dbReference type="EMBL" id="CABVQC010000088">
    <property type="protein sequence ID" value="VWC49285.1"/>
    <property type="molecule type" value="Genomic_DNA"/>
</dbReference>
<protein>
    <submittedName>
        <fullName evidence="1">Uncharacterized protein</fullName>
    </submittedName>
</protein>
<evidence type="ECO:0000313" key="1">
    <source>
        <dbReference type="EMBL" id="VWC49285.1"/>
    </source>
</evidence>
<gene>
    <name evidence="1" type="ORF">BLA13014_07578</name>
</gene>
<organism evidence="1 2">
    <name type="scientific">Burkholderia aenigmatica</name>
    <dbReference type="NCBI Taxonomy" id="2015348"/>
    <lineage>
        <taxon>Bacteria</taxon>
        <taxon>Pseudomonadati</taxon>
        <taxon>Pseudomonadota</taxon>
        <taxon>Betaproteobacteria</taxon>
        <taxon>Burkholderiales</taxon>
        <taxon>Burkholderiaceae</taxon>
        <taxon>Burkholderia</taxon>
        <taxon>Burkholderia cepacia complex</taxon>
    </lineage>
</organism>
<evidence type="ECO:0000313" key="2">
    <source>
        <dbReference type="Proteomes" id="UP000494261"/>
    </source>
</evidence>
<dbReference type="AlphaFoldDB" id="A0A6P2SV48"/>
<dbReference type="Proteomes" id="UP000494261">
    <property type="component" value="Unassembled WGS sequence"/>
</dbReference>
<proteinExistence type="predicted"/>